<organism evidence="2">
    <name type="scientific">Jonesiaceae bacterium BS-20</name>
    <dbReference type="NCBI Taxonomy" id="3120821"/>
    <lineage>
        <taxon>Bacteria</taxon>
        <taxon>Bacillati</taxon>
        <taxon>Actinomycetota</taxon>
        <taxon>Actinomycetes</taxon>
        <taxon>Micrococcales</taxon>
        <taxon>Jonesiaceae</taxon>
    </lineage>
</organism>
<keyword evidence="1" id="KW-1133">Transmembrane helix</keyword>
<proteinExistence type="predicted"/>
<evidence type="ECO:0000313" key="2">
    <source>
        <dbReference type="EMBL" id="XBH20989.1"/>
    </source>
</evidence>
<keyword evidence="1" id="KW-0472">Membrane</keyword>
<evidence type="ECO:0000256" key="1">
    <source>
        <dbReference type="SAM" id="Phobius"/>
    </source>
</evidence>
<feature type="transmembrane region" description="Helical" evidence="1">
    <location>
        <begin position="69"/>
        <end position="87"/>
    </location>
</feature>
<reference evidence="2" key="1">
    <citation type="submission" date="2024-02" db="EMBL/GenBank/DDBJ databases">
        <title>Tomenella chthoni gen. nov. sp. nov., a member of the family Jonesiaceae isolated from bat guano.</title>
        <authorList>
            <person name="Miller S.L."/>
            <person name="King J."/>
            <person name="Sankaranarayanan K."/>
            <person name="Lawson P.A."/>
        </authorList>
    </citation>
    <scope>NUCLEOTIDE SEQUENCE</scope>
    <source>
        <strain evidence="2">BS-20</strain>
    </source>
</reference>
<keyword evidence="1" id="KW-0812">Transmembrane</keyword>
<dbReference type="EMBL" id="CP146203">
    <property type="protein sequence ID" value="XBH20989.1"/>
    <property type="molecule type" value="Genomic_DNA"/>
</dbReference>
<name>A0AAU7DSR9_9MICO</name>
<feature type="transmembrane region" description="Helical" evidence="1">
    <location>
        <begin position="31"/>
        <end position="57"/>
    </location>
</feature>
<protein>
    <submittedName>
        <fullName evidence="2">Uncharacterized protein</fullName>
    </submittedName>
</protein>
<gene>
    <name evidence="2" type="ORF">V5R04_12295</name>
</gene>
<accession>A0AAU7DSR9</accession>
<dbReference type="AlphaFoldDB" id="A0AAU7DSR9"/>
<sequence>MEDDTQRLVSDIPVGFRFDIANIAGYGPLNYFSFFAVESNVIAAATLLSAGLAASIGAQPRAFDYVRGAATRFGIAVAGFVLAVLLSKTTRMGGHWRN</sequence>